<feature type="transmembrane region" description="Helical" evidence="1">
    <location>
        <begin position="175"/>
        <end position="195"/>
    </location>
</feature>
<evidence type="ECO:0000313" key="2">
    <source>
        <dbReference type="EMBL" id="SDF64957.1"/>
    </source>
</evidence>
<dbReference type="EMBL" id="FNCF01000001">
    <property type="protein sequence ID" value="SDF64957.1"/>
    <property type="molecule type" value="Genomic_DNA"/>
</dbReference>
<reference evidence="3" key="1">
    <citation type="submission" date="2016-10" db="EMBL/GenBank/DDBJ databases">
        <authorList>
            <person name="Varghese N."/>
            <person name="Submissions S."/>
        </authorList>
    </citation>
    <scope>NUCLEOTIDE SEQUENCE [LARGE SCALE GENOMIC DNA]</scope>
    <source>
        <strain evidence="3">DSM 44526</strain>
    </source>
</reference>
<feature type="transmembrane region" description="Helical" evidence="1">
    <location>
        <begin position="120"/>
        <end position="139"/>
    </location>
</feature>
<name>A0A1G7MTD4_9ACTN</name>
<accession>A0A1G7MTD4</accession>
<evidence type="ECO:0000313" key="3">
    <source>
        <dbReference type="Proteomes" id="UP000198863"/>
    </source>
</evidence>
<feature type="transmembrane region" description="Helical" evidence="1">
    <location>
        <begin position="16"/>
        <end position="41"/>
    </location>
</feature>
<organism evidence="2 3">
    <name type="scientific">Klenkia brasiliensis</name>
    <dbReference type="NCBI Taxonomy" id="333142"/>
    <lineage>
        <taxon>Bacteria</taxon>
        <taxon>Bacillati</taxon>
        <taxon>Actinomycetota</taxon>
        <taxon>Actinomycetes</taxon>
        <taxon>Geodermatophilales</taxon>
        <taxon>Geodermatophilaceae</taxon>
        <taxon>Klenkia</taxon>
    </lineage>
</organism>
<dbReference type="OrthoDB" id="5197521at2"/>
<feature type="transmembrane region" description="Helical" evidence="1">
    <location>
        <begin position="53"/>
        <end position="77"/>
    </location>
</feature>
<keyword evidence="3" id="KW-1185">Reference proteome</keyword>
<sequence>MSQPYPIYAPQPRTPGLAIAAAVLGFVDAASVLSIVVFVLAETSASGTNGAGVGIALGSALALAVSAVLLLGSLALLRGTGRTLLVVGAALQVAVTVALAVAVLLAMGDDPFGFADSVRGLVIGAVVVSLATPVVRLVLALQRPVAAWLTSRRAAAPVWQPETGQWVTPRRSPGTAVAVLAPVGALAVATVLVLATAPESSPAEEAAYGWFASDPALGFDPYAMDPYATDPYGLGYGPSEPMLDPDATQYADLYQGGEPVAPPTAGDQDYDEQYDAFAQSCFEGAVGSCDDLYYSTQSGSFYEWYGSTCAGRLDALTSGTCIYVPFDED</sequence>
<dbReference type="AlphaFoldDB" id="A0A1G7MTD4"/>
<feature type="transmembrane region" description="Helical" evidence="1">
    <location>
        <begin position="84"/>
        <end position="108"/>
    </location>
</feature>
<keyword evidence="1" id="KW-0812">Transmembrane</keyword>
<keyword evidence="1" id="KW-0472">Membrane</keyword>
<dbReference type="RefSeq" id="WP_091058393.1">
    <property type="nucleotide sequence ID" value="NZ_FNCF01000001.1"/>
</dbReference>
<dbReference type="Proteomes" id="UP000198863">
    <property type="component" value="Unassembled WGS sequence"/>
</dbReference>
<keyword evidence="1" id="KW-1133">Transmembrane helix</keyword>
<proteinExistence type="predicted"/>
<protein>
    <submittedName>
        <fullName evidence="2">Uncharacterized protein</fullName>
    </submittedName>
</protein>
<evidence type="ECO:0000256" key="1">
    <source>
        <dbReference type="SAM" id="Phobius"/>
    </source>
</evidence>
<gene>
    <name evidence="2" type="ORF">SAMN05660324_0774</name>
</gene>